<accession>A0A0K2XBS1</accession>
<organism evidence="1 2">
    <name type="scientific">Helicobacter ailurogastricus</name>
    <dbReference type="NCBI Taxonomy" id="1578720"/>
    <lineage>
        <taxon>Bacteria</taxon>
        <taxon>Pseudomonadati</taxon>
        <taxon>Campylobacterota</taxon>
        <taxon>Epsilonproteobacteria</taxon>
        <taxon>Campylobacterales</taxon>
        <taxon>Helicobacteraceae</taxon>
        <taxon>Helicobacter</taxon>
    </lineage>
</organism>
<evidence type="ECO:0000313" key="1">
    <source>
        <dbReference type="EMBL" id="CRF43972.1"/>
    </source>
</evidence>
<sequence>MDKPYSSFLKTQRAFYHHLIKFSKNHGNFHQNLLSWWRIASLKCLPMVHLQRAYTI</sequence>
<reference evidence="1 2" key="1">
    <citation type="submission" date="2014-12" db="EMBL/GenBank/DDBJ databases">
        <authorList>
            <person name="Jaenicke S."/>
        </authorList>
    </citation>
    <scope>NUCLEOTIDE SEQUENCE [LARGE SCALE GENOMIC DNA]</scope>
    <source>
        <strain evidence="1">ASB9</strain>
    </source>
</reference>
<protein>
    <submittedName>
        <fullName evidence="1">Uncharacterized protein</fullName>
    </submittedName>
</protein>
<dbReference type="Proteomes" id="UP000041394">
    <property type="component" value="Unassembled WGS sequence"/>
</dbReference>
<gene>
    <name evidence="1" type="ORF">HAL09_05360</name>
</gene>
<evidence type="ECO:0000313" key="2">
    <source>
        <dbReference type="Proteomes" id="UP000041394"/>
    </source>
</evidence>
<name>A0A0K2XBS1_9HELI</name>
<dbReference type="AlphaFoldDB" id="A0A0K2XBS1"/>
<dbReference type="EMBL" id="CDMN01000021">
    <property type="protein sequence ID" value="CRF43972.1"/>
    <property type="molecule type" value="Genomic_DNA"/>
</dbReference>
<proteinExistence type="predicted"/>